<dbReference type="PROSITE" id="PS50883">
    <property type="entry name" value="EAL"/>
    <property type="match status" value="1"/>
</dbReference>
<feature type="transmembrane region" description="Helical" evidence="1">
    <location>
        <begin position="124"/>
        <end position="143"/>
    </location>
</feature>
<proteinExistence type="predicted"/>
<feature type="transmembrane region" description="Helical" evidence="1">
    <location>
        <begin position="84"/>
        <end position="104"/>
    </location>
</feature>
<feature type="domain" description="GGDEF" evidence="3">
    <location>
        <begin position="308"/>
        <end position="441"/>
    </location>
</feature>
<dbReference type="NCBIfam" id="TIGR00254">
    <property type="entry name" value="GGDEF"/>
    <property type="match status" value="1"/>
</dbReference>
<dbReference type="Pfam" id="PF00563">
    <property type="entry name" value="EAL"/>
    <property type="match status" value="1"/>
</dbReference>
<keyword evidence="1" id="KW-0472">Membrane</keyword>
<dbReference type="EMBL" id="CATZLL010000020">
    <property type="protein sequence ID" value="CAJ0822155.1"/>
    <property type="molecule type" value="Genomic_DNA"/>
</dbReference>
<dbReference type="InterPro" id="IPR000160">
    <property type="entry name" value="GGDEF_dom"/>
</dbReference>
<dbReference type="PROSITE" id="PS50924">
    <property type="entry name" value="MHYT"/>
    <property type="match status" value="1"/>
</dbReference>
<accession>A0ABM9KCM8</accession>
<evidence type="ECO:0000259" key="4">
    <source>
        <dbReference type="PROSITE" id="PS50924"/>
    </source>
</evidence>
<sequence>MSGGRAKCARMHNDFHIALLLFAWVSTGLTTFAALDAATRMPGGSTVAKRRNWRIACAIILGIGLWSGLWLAQVGLHRPLAAQLAAPISATLMTALAASLVALLTVLPDMPPAIAGRPPHRHRIAMGAIALGIGLLMTELYLARPWAHDDALSLQRTLVGWGGGTLVLGAGTCLAMCMAFHLPPAQRRAAVGLRARAAAVLATSAMLSLAAWPSASAWPADEATTLHVVPVIMLSAGGMLLALGLHALLIMLETRVDSAQAHLAASLARVANQAPTPQHHDALTGLPNRLQLRQSLDSAILSTTRRGRPFALFCLDLDNFGQINEQYGRATGDRVLQIIAERLRQTMRGEDMVVRLGGDEFAILVEGLTLPEAAATVGDKLLFRLRELVEVDGRRLRATASIGVVIHPHNGATADALLEHADAAMFDCKQSTGNAYRFYEPRLNTTAHRVLQIQRALSHAALNGQLSVYYQPKFDAFTQAMTGAEALLRWNHPELGPVSPAEFIPLAERTGTIVELGDWVVEEVCRQIMHWDAAGMVPQRIAVNLSPRQFQQPDLVQRLSQILHRYQVSAHRLMFEITETAAMRDASQSIAVIRQIQALGIEVAIDDFGTGYSSLSYLQRFRAQQIKIDRAFISALDDNPPEAAAIIRAICAMAHSLDMTVVAEGVETEAQMEALVNLQCDQVQGYLLARPLPAKDFQGLLEGMQFA</sequence>
<organism evidence="5 6">
    <name type="scientific">Ralstonia flaminis</name>
    <dbReference type="NCBI Taxonomy" id="3058597"/>
    <lineage>
        <taxon>Bacteria</taxon>
        <taxon>Pseudomonadati</taxon>
        <taxon>Pseudomonadota</taxon>
        <taxon>Betaproteobacteria</taxon>
        <taxon>Burkholderiales</taxon>
        <taxon>Burkholderiaceae</taxon>
        <taxon>Ralstonia</taxon>
    </lineage>
</organism>
<dbReference type="PANTHER" id="PTHR44757">
    <property type="entry name" value="DIGUANYLATE CYCLASE DGCP"/>
    <property type="match status" value="1"/>
</dbReference>
<feature type="domain" description="EAL" evidence="2">
    <location>
        <begin position="450"/>
        <end position="705"/>
    </location>
</feature>
<protein>
    <submittedName>
        <fullName evidence="5">Signaling protein</fullName>
    </submittedName>
</protein>
<dbReference type="Gene3D" id="3.20.20.450">
    <property type="entry name" value="EAL domain"/>
    <property type="match status" value="1"/>
</dbReference>
<dbReference type="SUPFAM" id="SSF141868">
    <property type="entry name" value="EAL domain-like"/>
    <property type="match status" value="1"/>
</dbReference>
<dbReference type="InterPro" id="IPR001633">
    <property type="entry name" value="EAL_dom"/>
</dbReference>
<feature type="transmembrane region" description="Helical" evidence="1">
    <location>
        <begin position="15"/>
        <end position="35"/>
    </location>
</feature>
<keyword evidence="6" id="KW-1185">Reference proteome</keyword>
<dbReference type="Pfam" id="PF00990">
    <property type="entry name" value="GGDEF"/>
    <property type="match status" value="1"/>
</dbReference>
<keyword evidence="1" id="KW-0812">Transmembrane</keyword>
<keyword evidence="1" id="KW-1133">Transmembrane helix</keyword>
<dbReference type="InterPro" id="IPR005330">
    <property type="entry name" value="MHYT_dom"/>
</dbReference>
<dbReference type="InterPro" id="IPR052155">
    <property type="entry name" value="Biofilm_reg_signaling"/>
</dbReference>
<dbReference type="SMART" id="SM00267">
    <property type="entry name" value="GGDEF"/>
    <property type="match status" value="1"/>
</dbReference>
<dbReference type="PANTHER" id="PTHR44757:SF2">
    <property type="entry name" value="BIOFILM ARCHITECTURE MAINTENANCE PROTEIN MBAA"/>
    <property type="match status" value="1"/>
</dbReference>
<dbReference type="InterPro" id="IPR043128">
    <property type="entry name" value="Rev_trsase/Diguanyl_cyclase"/>
</dbReference>
<dbReference type="PROSITE" id="PS50887">
    <property type="entry name" value="GGDEF"/>
    <property type="match status" value="1"/>
</dbReference>
<name>A0ABM9KCM8_9RALS</name>
<dbReference type="CDD" id="cd01949">
    <property type="entry name" value="GGDEF"/>
    <property type="match status" value="1"/>
</dbReference>
<dbReference type="CDD" id="cd01948">
    <property type="entry name" value="EAL"/>
    <property type="match status" value="1"/>
</dbReference>
<dbReference type="Gene3D" id="3.30.70.270">
    <property type="match status" value="1"/>
</dbReference>
<evidence type="ECO:0000259" key="3">
    <source>
        <dbReference type="PROSITE" id="PS50887"/>
    </source>
</evidence>
<gene>
    <name evidence="5" type="ORF">LMG18101_04870</name>
</gene>
<dbReference type="InterPro" id="IPR029787">
    <property type="entry name" value="Nucleotide_cyclase"/>
</dbReference>
<feature type="transmembrane region" description="Helical" evidence="1">
    <location>
        <begin position="158"/>
        <end position="181"/>
    </location>
</feature>
<feature type="transmembrane region" description="Helical" evidence="1">
    <location>
        <begin position="232"/>
        <end position="252"/>
    </location>
</feature>
<evidence type="ECO:0000313" key="5">
    <source>
        <dbReference type="EMBL" id="CAJ0822155.1"/>
    </source>
</evidence>
<dbReference type="SMART" id="SM00052">
    <property type="entry name" value="EAL"/>
    <property type="match status" value="1"/>
</dbReference>
<feature type="transmembrane region" description="Helical" evidence="1">
    <location>
        <begin position="193"/>
        <end position="212"/>
    </location>
</feature>
<dbReference type="Proteomes" id="UP001189757">
    <property type="component" value="Unassembled WGS sequence"/>
</dbReference>
<comment type="caution">
    <text evidence="5">The sequence shown here is derived from an EMBL/GenBank/DDBJ whole genome shotgun (WGS) entry which is preliminary data.</text>
</comment>
<reference evidence="5 6" key="1">
    <citation type="submission" date="2023-07" db="EMBL/GenBank/DDBJ databases">
        <authorList>
            <person name="Peeters C."/>
        </authorList>
    </citation>
    <scope>NUCLEOTIDE SEQUENCE [LARGE SCALE GENOMIC DNA]</scope>
    <source>
        <strain evidence="5 6">LMG 18101</strain>
    </source>
</reference>
<evidence type="ECO:0000313" key="6">
    <source>
        <dbReference type="Proteomes" id="UP001189757"/>
    </source>
</evidence>
<dbReference type="SUPFAM" id="SSF55073">
    <property type="entry name" value="Nucleotide cyclase"/>
    <property type="match status" value="1"/>
</dbReference>
<evidence type="ECO:0000259" key="2">
    <source>
        <dbReference type="PROSITE" id="PS50883"/>
    </source>
</evidence>
<dbReference type="InterPro" id="IPR035919">
    <property type="entry name" value="EAL_sf"/>
</dbReference>
<evidence type="ECO:0000256" key="1">
    <source>
        <dbReference type="PROSITE-ProRule" id="PRU00244"/>
    </source>
</evidence>
<feature type="transmembrane region" description="Helical" evidence="1">
    <location>
        <begin position="55"/>
        <end position="72"/>
    </location>
</feature>
<feature type="domain" description="MHYT" evidence="4">
    <location>
        <begin position="15"/>
        <end position="212"/>
    </location>
</feature>